<dbReference type="InterPro" id="IPR012340">
    <property type="entry name" value="NA-bd_OB-fold"/>
</dbReference>
<sequence>MHDRAVTATPELKPCFAELLRTCVQPPNPVVRVEHVFGKAPRSHRNPDADEPNGNDDHASDGKQSDKSVPGCLRVAVSDGHLQIQAVLARHLHTKELLGLQRGDLIRLKKFNVKKAIRLNGHGKVIYLGVESCDWVERELSEESQFESEGGFLREDADPLDINMPSNQTARHSSGGGPGLDHGSNMNPLKKRNIETSNSQQNYHKKRQTDTQLPQTTMSTPRKRPRDNEHQSDEDEDPFETITASPSRMEKRREALHQISQNTLSFQHDSSELETNSLLEINDDARSSVPALTSVGADEVAAANVRQDLNMKVESPPAVSINTPIHTLSSLLDPSSAFPRRSYACTVLGVVSWLSPSIIHKANTPFPPKRHIKIHDPTISNRQAGITVAVYIDARNFLPEVGTIALLRGVVMQRFGDDIILNKYATLAGQADHTSKDWFVTDEDTLMQMGFDVFGMRSWWQDRLRSNKNDPHPRIR</sequence>
<dbReference type="HOGENOM" id="CLU_571273_0_0_1"/>
<dbReference type="OrthoDB" id="1918685at2759"/>
<feature type="region of interest" description="Disordered" evidence="1">
    <location>
        <begin position="144"/>
        <end position="253"/>
    </location>
</feature>
<feature type="compositionally biased region" description="Basic and acidic residues" evidence="1">
    <location>
        <begin position="55"/>
        <end position="66"/>
    </location>
</feature>
<accession>A0A0D1YT28</accession>
<evidence type="ECO:0000313" key="2">
    <source>
        <dbReference type="EMBL" id="KIV84609.1"/>
    </source>
</evidence>
<protein>
    <submittedName>
        <fullName evidence="2">Uncharacterized protein</fullName>
    </submittedName>
</protein>
<dbReference type="AlphaFoldDB" id="A0A0D1YT28"/>
<proteinExistence type="predicted"/>
<feature type="region of interest" description="Disordered" evidence="1">
    <location>
        <begin position="38"/>
        <end position="69"/>
    </location>
</feature>
<dbReference type="SUPFAM" id="SSF50249">
    <property type="entry name" value="Nucleic acid-binding proteins"/>
    <property type="match status" value="1"/>
</dbReference>
<evidence type="ECO:0000256" key="1">
    <source>
        <dbReference type="SAM" id="MobiDB-lite"/>
    </source>
</evidence>
<dbReference type="Proteomes" id="UP000053599">
    <property type="component" value="Unassembled WGS sequence"/>
</dbReference>
<dbReference type="Gene3D" id="2.40.50.140">
    <property type="entry name" value="Nucleic acid-binding proteins"/>
    <property type="match status" value="1"/>
</dbReference>
<evidence type="ECO:0000313" key="3">
    <source>
        <dbReference type="Proteomes" id="UP000053599"/>
    </source>
</evidence>
<organism evidence="2 3">
    <name type="scientific">Exophiala sideris</name>
    <dbReference type="NCBI Taxonomy" id="1016849"/>
    <lineage>
        <taxon>Eukaryota</taxon>
        <taxon>Fungi</taxon>
        <taxon>Dikarya</taxon>
        <taxon>Ascomycota</taxon>
        <taxon>Pezizomycotina</taxon>
        <taxon>Eurotiomycetes</taxon>
        <taxon>Chaetothyriomycetidae</taxon>
        <taxon>Chaetothyriales</taxon>
        <taxon>Herpotrichiellaceae</taxon>
        <taxon>Exophiala</taxon>
    </lineage>
</organism>
<feature type="compositionally biased region" description="Polar residues" evidence="1">
    <location>
        <begin position="210"/>
        <end position="220"/>
    </location>
</feature>
<name>A0A0D1YT28_9EURO</name>
<reference evidence="2 3" key="1">
    <citation type="submission" date="2015-01" db="EMBL/GenBank/DDBJ databases">
        <title>The Genome Sequence of Exophiala sideris CBS121828.</title>
        <authorList>
            <consortium name="The Broad Institute Genomics Platform"/>
            <person name="Cuomo C."/>
            <person name="de Hoog S."/>
            <person name="Gorbushina A."/>
            <person name="Stielow B."/>
            <person name="Teixiera M."/>
            <person name="Abouelleil A."/>
            <person name="Chapman S.B."/>
            <person name="Priest M."/>
            <person name="Young S.K."/>
            <person name="Wortman J."/>
            <person name="Nusbaum C."/>
            <person name="Birren B."/>
        </authorList>
    </citation>
    <scope>NUCLEOTIDE SEQUENCE [LARGE SCALE GENOMIC DNA]</scope>
    <source>
        <strain evidence="2 3">CBS 121828</strain>
    </source>
</reference>
<dbReference type="EMBL" id="KN846951">
    <property type="protein sequence ID" value="KIV84609.1"/>
    <property type="molecule type" value="Genomic_DNA"/>
</dbReference>
<gene>
    <name evidence="2" type="ORF">PV11_00382</name>
</gene>